<dbReference type="AlphaFoldDB" id="A0AAW4XVD9"/>
<proteinExistence type="predicted"/>
<comment type="caution">
    <text evidence="1">The sequence shown here is derived from an EMBL/GenBank/DDBJ whole genome shotgun (WGS) entry which is preliminary data.</text>
</comment>
<keyword evidence="2" id="KW-1185">Reference proteome</keyword>
<dbReference type="SUPFAM" id="SSF69118">
    <property type="entry name" value="AhpD-like"/>
    <property type="match status" value="1"/>
</dbReference>
<dbReference type="NCBIfam" id="TIGR04029">
    <property type="entry name" value="CMD_Avi_7170"/>
    <property type="match status" value="1"/>
</dbReference>
<accession>A0AAW4XVD9</accession>
<evidence type="ECO:0000313" key="1">
    <source>
        <dbReference type="EMBL" id="MCD2164631.1"/>
    </source>
</evidence>
<dbReference type="InterPro" id="IPR029032">
    <property type="entry name" value="AhpD-like"/>
</dbReference>
<reference evidence="1 2" key="1">
    <citation type="submission" date="2021-11" db="EMBL/GenBank/DDBJ databases">
        <title>Genome sequence.</title>
        <authorList>
            <person name="Sun Q."/>
        </authorList>
    </citation>
    <scope>NUCLEOTIDE SEQUENCE [LARGE SCALE GENOMIC DNA]</scope>
    <source>
        <strain evidence="1 2">KCTC 12005</strain>
    </source>
</reference>
<gene>
    <name evidence="1" type="ORF">LPW39_05720</name>
</gene>
<organism evidence="1 2">
    <name type="scientific">Comamonas koreensis</name>
    <dbReference type="NCBI Taxonomy" id="160825"/>
    <lineage>
        <taxon>Bacteria</taxon>
        <taxon>Pseudomonadati</taxon>
        <taxon>Pseudomonadota</taxon>
        <taxon>Betaproteobacteria</taxon>
        <taxon>Burkholderiales</taxon>
        <taxon>Comamonadaceae</taxon>
        <taxon>Comamonas</taxon>
    </lineage>
</organism>
<dbReference type="Proteomes" id="UP001199260">
    <property type="component" value="Unassembled WGS sequence"/>
</dbReference>
<dbReference type="EMBL" id="JAJNCT010000005">
    <property type="protein sequence ID" value="MCD2164631.1"/>
    <property type="molecule type" value="Genomic_DNA"/>
</dbReference>
<name>A0AAW4XVD9_9BURK</name>
<protein>
    <submittedName>
        <fullName evidence="1">CMD domain protein</fullName>
    </submittedName>
</protein>
<dbReference type="InterPro" id="IPR023982">
    <property type="entry name" value="CHP04029_CMD-like"/>
</dbReference>
<dbReference type="RefSeq" id="WP_230772063.1">
    <property type="nucleotide sequence ID" value="NZ_JAJNCT010000005.1"/>
</dbReference>
<sequence length="222" mass="23644">MTSAWNPSETDDVIDQLAGIQPGSHLDAVRRHRLQAREQAQQSFLALLAPRAPLSSQWPLNERLAVAAFVAALHQQPQVQRFYRDALAAQASLALGKAIDAEVALGLARGPYGQYPQGPLSAEDQAGPVYAVAAQSRAVLGERLSAGLAHAHLLAFHPRDAQPAHLQALLDAGWGETDIVVLSQLVSFLAFQIRVVAGLRLLQAHPTPSTAAQQPTAEESAA</sequence>
<evidence type="ECO:0000313" key="2">
    <source>
        <dbReference type="Proteomes" id="UP001199260"/>
    </source>
</evidence>
<dbReference type="Gene3D" id="1.20.1290.10">
    <property type="entry name" value="AhpD-like"/>
    <property type="match status" value="1"/>
</dbReference>